<protein>
    <submittedName>
        <fullName evidence="2">Uncharacterized protein LOC105680413</fullName>
    </submittedName>
</protein>
<sequence length="123" mass="13559">MIVDTVEAVKYLGVKIDSRRRFDGHIEAVCGKADILTGALRGILPNINGPPNLARRLYYNVWESVVFYGAPVWADAVGRAKNKKIMKRAQRTALSITTTAYRTVSHAALCVLTGNLPIYVKAK</sequence>
<accession>A0A6P3UNQ9</accession>
<evidence type="ECO:0000313" key="2">
    <source>
        <dbReference type="RefSeq" id="XP_012237894.1"/>
    </source>
</evidence>
<organism evidence="1 2">
    <name type="scientific">Bombus impatiens</name>
    <name type="common">Bumblebee</name>
    <dbReference type="NCBI Taxonomy" id="132113"/>
    <lineage>
        <taxon>Eukaryota</taxon>
        <taxon>Metazoa</taxon>
        <taxon>Ecdysozoa</taxon>
        <taxon>Arthropoda</taxon>
        <taxon>Hexapoda</taxon>
        <taxon>Insecta</taxon>
        <taxon>Pterygota</taxon>
        <taxon>Neoptera</taxon>
        <taxon>Endopterygota</taxon>
        <taxon>Hymenoptera</taxon>
        <taxon>Apocrita</taxon>
        <taxon>Aculeata</taxon>
        <taxon>Apoidea</taxon>
        <taxon>Anthophila</taxon>
        <taxon>Apidae</taxon>
        <taxon>Bombus</taxon>
        <taxon>Pyrobombus</taxon>
    </lineage>
</organism>
<dbReference type="GeneID" id="105680413"/>
<dbReference type="KEGG" id="bim:105680413"/>
<keyword evidence="1" id="KW-1185">Reference proteome</keyword>
<reference evidence="2" key="1">
    <citation type="submission" date="2025-08" db="UniProtKB">
        <authorList>
            <consortium name="RefSeq"/>
        </authorList>
    </citation>
    <scope>IDENTIFICATION</scope>
</reference>
<evidence type="ECO:0000313" key="1">
    <source>
        <dbReference type="Proteomes" id="UP000515180"/>
    </source>
</evidence>
<dbReference type="OrthoDB" id="7700848at2759"/>
<name>A0A6P3UNQ9_BOMIM</name>
<proteinExistence type="predicted"/>
<dbReference type="Proteomes" id="UP000515180">
    <property type="component" value="Unplaced"/>
</dbReference>
<gene>
    <name evidence="2" type="primary">LOC105680413</name>
</gene>
<dbReference type="RefSeq" id="XP_012237894.1">
    <property type="nucleotide sequence ID" value="XM_012382471.1"/>
</dbReference>
<dbReference type="AlphaFoldDB" id="A0A6P3UNQ9"/>